<dbReference type="GO" id="GO:0030246">
    <property type="term" value="F:carbohydrate binding"/>
    <property type="evidence" value="ECO:0007669"/>
    <property type="project" value="UniProtKB-ARBA"/>
</dbReference>
<dbReference type="CDD" id="cd06316">
    <property type="entry name" value="PBP1_ABC_sugar_binding-like"/>
    <property type="match status" value="1"/>
</dbReference>
<dbReference type="PANTHER" id="PTHR46847:SF1">
    <property type="entry name" value="D-ALLOSE-BINDING PERIPLASMIC PROTEIN-RELATED"/>
    <property type="match status" value="1"/>
</dbReference>
<name>A0A0P7EJ18_9GAMM</name>
<dbReference type="InterPro" id="IPR028082">
    <property type="entry name" value="Peripla_BP_I"/>
</dbReference>
<accession>A0A0P7EJ18</accession>
<evidence type="ECO:0000313" key="5">
    <source>
        <dbReference type="EMBL" id="KPM85110.1"/>
    </source>
</evidence>
<dbReference type="STRING" id="570156.AOG27_04965"/>
<dbReference type="PATRIC" id="fig|570156.3.peg.984"/>
<dbReference type="Gene3D" id="3.40.50.2300">
    <property type="match status" value="2"/>
</dbReference>
<comment type="caution">
    <text evidence="5">The sequence shown here is derived from an EMBL/GenBank/DDBJ whole genome shotgun (WGS) entry which is preliminary data.</text>
</comment>
<dbReference type="Pfam" id="PF13407">
    <property type="entry name" value="Peripla_BP_4"/>
    <property type="match status" value="1"/>
</dbReference>
<dbReference type="SUPFAM" id="SSF53822">
    <property type="entry name" value="Periplasmic binding protein-like I"/>
    <property type="match status" value="1"/>
</dbReference>
<dbReference type="EMBL" id="LJTC01000002">
    <property type="protein sequence ID" value="KPM85110.1"/>
    <property type="molecule type" value="Genomic_DNA"/>
</dbReference>
<keyword evidence="3" id="KW-0732">Signal</keyword>
<gene>
    <name evidence="5" type="ORF">AOG27_04965</name>
</gene>
<comment type="subcellular location">
    <subcellularLocation>
        <location evidence="1">Cell envelope</location>
    </subcellularLocation>
</comment>
<protein>
    <submittedName>
        <fullName evidence="5">Sugar ABC transporter substrate-binding protein</fullName>
    </submittedName>
</protein>
<dbReference type="OrthoDB" id="9804917at2"/>
<evidence type="ECO:0000313" key="6">
    <source>
        <dbReference type="Proteomes" id="UP000050378"/>
    </source>
</evidence>
<reference evidence="5 6" key="1">
    <citation type="submission" date="2015-09" db="EMBL/GenBank/DDBJ databases">
        <title>Draft Genome Sequence of Pseudoalteromonas lipolytica UCD-48B.</title>
        <authorList>
            <person name="Krusor M."/>
            <person name="Coil D.A."/>
            <person name="Lang J.M."/>
            <person name="Eisen J.A."/>
            <person name="Alexiev A."/>
        </authorList>
    </citation>
    <scope>NUCLEOTIDE SEQUENCE [LARGE SCALE GENOMIC DNA]</scope>
    <source>
        <strain evidence="5 6">UCD-48B</strain>
    </source>
</reference>
<feature type="domain" description="Periplasmic binding protein" evidence="4">
    <location>
        <begin position="74"/>
        <end position="320"/>
    </location>
</feature>
<organism evidence="5 6">
    <name type="scientific">Pseudoalteromonas lipolytica</name>
    <dbReference type="NCBI Taxonomy" id="570156"/>
    <lineage>
        <taxon>Bacteria</taxon>
        <taxon>Pseudomonadati</taxon>
        <taxon>Pseudomonadota</taxon>
        <taxon>Gammaproteobacteria</taxon>
        <taxon>Alteromonadales</taxon>
        <taxon>Pseudoalteromonadaceae</taxon>
        <taxon>Pseudoalteromonas</taxon>
    </lineage>
</organism>
<dbReference type="PANTHER" id="PTHR46847">
    <property type="entry name" value="D-ALLOSE-BINDING PERIPLASMIC PROTEIN-RELATED"/>
    <property type="match status" value="1"/>
</dbReference>
<dbReference type="AlphaFoldDB" id="A0A0P7EJ18"/>
<sequence length="366" mass="40002">MSTTRKNKNHSALKSPNIVFLSLLYILCSYSFSLSAKNIQEIDWSKAANSSDINLSAEQINTIKDKKLTAALVWHGASPWINAVSRGAEDEFKKLGVRVIAQTDAQYDPAKQVADLENISALEPDLVLSLSIDGISTKLSYQKILAGGAKLVLLSNPIPGFQHNKDFAGIVTDDMFGMGEAAATLVAQASNDTGKIGIIFHDANYFITNNRDQAFRKALTRYSNIKVISEKGFVKEHETSNIAAAMLLQHPEIDTIYVSWDTAAEGVIETLRSIGRKDIKVVTHDLGVNNLLDMAMNGNLYGTISDRPYDIGKTMARIAAGAEIGIQAPEFTLVPFDSVTHENIASIWHKAFKAPLPKLLDLALKQ</sequence>
<evidence type="ECO:0000259" key="4">
    <source>
        <dbReference type="Pfam" id="PF13407"/>
    </source>
</evidence>
<dbReference type="GO" id="GO:0055085">
    <property type="term" value="P:transmembrane transport"/>
    <property type="evidence" value="ECO:0007669"/>
    <property type="project" value="UniProtKB-ARBA"/>
</dbReference>
<evidence type="ECO:0000256" key="2">
    <source>
        <dbReference type="ARBA" id="ARBA00007639"/>
    </source>
</evidence>
<dbReference type="GO" id="GO:0030313">
    <property type="term" value="C:cell envelope"/>
    <property type="evidence" value="ECO:0007669"/>
    <property type="project" value="UniProtKB-SubCell"/>
</dbReference>
<dbReference type="InterPro" id="IPR025997">
    <property type="entry name" value="SBP_2_dom"/>
</dbReference>
<comment type="similarity">
    <text evidence="2">Belongs to the bacterial solute-binding protein 2 family.</text>
</comment>
<dbReference type="RefSeq" id="WP_082389194.1">
    <property type="nucleotide sequence ID" value="NZ_LJTC01000002.1"/>
</dbReference>
<dbReference type="Proteomes" id="UP000050378">
    <property type="component" value="Unassembled WGS sequence"/>
</dbReference>
<proteinExistence type="inferred from homology"/>
<evidence type="ECO:0000256" key="3">
    <source>
        <dbReference type="ARBA" id="ARBA00022729"/>
    </source>
</evidence>
<evidence type="ECO:0000256" key="1">
    <source>
        <dbReference type="ARBA" id="ARBA00004196"/>
    </source>
</evidence>